<organism evidence="1 2">
    <name type="scientific">Dyadobacter jejuensis</name>
    <dbReference type="NCBI Taxonomy" id="1082580"/>
    <lineage>
        <taxon>Bacteria</taxon>
        <taxon>Pseudomonadati</taxon>
        <taxon>Bacteroidota</taxon>
        <taxon>Cytophagia</taxon>
        <taxon>Cytophagales</taxon>
        <taxon>Spirosomataceae</taxon>
        <taxon>Dyadobacter</taxon>
    </lineage>
</organism>
<name>A0A316AS91_9BACT</name>
<gene>
    <name evidence="1" type="ORF">CLV98_101666</name>
</gene>
<protein>
    <recommendedName>
        <fullName evidence="3">Lipoprotein</fullName>
    </recommendedName>
</protein>
<dbReference type="OrthoDB" id="964803at2"/>
<comment type="caution">
    <text evidence="1">The sequence shown here is derived from an EMBL/GenBank/DDBJ whole genome shotgun (WGS) entry which is preliminary data.</text>
</comment>
<sequence length="129" mass="14417">MKTFLYLPVLAGILFLISCSGEQDTLKQAHEVHLESAATAQELHKTLSILQNRALPPSQKSKADSLSQLLDQWQEALLEVPGFEHEHTHEGPHEHKPAPAMTAESMLDYQIQAKEAILSIQMQLEEITP</sequence>
<dbReference type="Proteomes" id="UP000245880">
    <property type="component" value="Unassembled WGS sequence"/>
</dbReference>
<accession>A0A316AS91</accession>
<reference evidence="1 2" key="1">
    <citation type="submission" date="2018-03" db="EMBL/GenBank/DDBJ databases">
        <title>Genomic Encyclopedia of Archaeal and Bacterial Type Strains, Phase II (KMG-II): from individual species to whole genera.</title>
        <authorList>
            <person name="Goeker M."/>
        </authorList>
    </citation>
    <scope>NUCLEOTIDE SEQUENCE [LARGE SCALE GENOMIC DNA]</scope>
    <source>
        <strain evidence="1 2">DSM 100346</strain>
    </source>
</reference>
<keyword evidence="2" id="KW-1185">Reference proteome</keyword>
<dbReference type="EMBL" id="QGDT01000001">
    <property type="protein sequence ID" value="PWJ60482.1"/>
    <property type="molecule type" value="Genomic_DNA"/>
</dbReference>
<dbReference type="AlphaFoldDB" id="A0A316AS91"/>
<evidence type="ECO:0000313" key="1">
    <source>
        <dbReference type="EMBL" id="PWJ60482.1"/>
    </source>
</evidence>
<evidence type="ECO:0000313" key="2">
    <source>
        <dbReference type="Proteomes" id="UP000245880"/>
    </source>
</evidence>
<dbReference type="RefSeq" id="WP_109672721.1">
    <property type="nucleotide sequence ID" value="NZ_QGDT01000001.1"/>
</dbReference>
<proteinExistence type="predicted"/>
<evidence type="ECO:0008006" key="3">
    <source>
        <dbReference type="Google" id="ProtNLM"/>
    </source>
</evidence>
<dbReference type="PROSITE" id="PS51257">
    <property type="entry name" value="PROKAR_LIPOPROTEIN"/>
    <property type="match status" value="1"/>
</dbReference>